<dbReference type="EMBL" id="LAZR01022517">
    <property type="protein sequence ID" value="KKL81605.1"/>
    <property type="molecule type" value="Genomic_DNA"/>
</dbReference>
<evidence type="ECO:0000256" key="1">
    <source>
        <dbReference type="SAM" id="Phobius"/>
    </source>
</evidence>
<sequence length="52" mass="5615">MKDKYIIIAAIVALTIIEVTALLNRINGTLMMIIIAAVAGLAGWVMPQPHLK</sequence>
<gene>
    <name evidence="2" type="ORF">LCGC14_1993100</name>
</gene>
<feature type="transmembrane region" description="Helical" evidence="1">
    <location>
        <begin position="5"/>
        <end position="23"/>
    </location>
</feature>
<keyword evidence="1" id="KW-0812">Transmembrane</keyword>
<comment type="caution">
    <text evidence="2">The sequence shown here is derived from an EMBL/GenBank/DDBJ whole genome shotgun (WGS) entry which is preliminary data.</text>
</comment>
<evidence type="ECO:0000313" key="2">
    <source>
        <dbReference type="EMBL" id="KKL81605.1"/>
    </source>
</evidence>
<protein>
    <submittedName>
        <fullName evidence="2">Uncharacterized protein</fullName>
    </submittedName>
</protein>
<reference evidence="2" key="1">
    <citation type="journal article" date="2015" name="Nature">
        <title>Complex archaea that bridge the gap between prokaryotes and eukaryotes.</title>
        <authorList>
            <person name="Spang A."/>
            <person name="Saw J.H."/>
            <person name="Jorgensen S.L."/>
            <person name="Zaremba-Niedzwiedzka K."/>
            <person name="Martijn J."/>
            <person name="Lind A.E."/>
            <person name="van Eijk R."/>
            <person name="Schleper C."/>
            <person name="Guy L."/>
            <person name="Ettema T.J."/>
        </authorList>
    </citation>
    <scope>NUCLEOTIDE SEQUENCE</scope>
</reference>
<dbReference type="AlphaFoldDB" id="A0A0F9HIU9"/>
<name>A0A0F9HIU9_9ZZZZ</name>
<organism evidence="2">
    <name type="scientific">marine sediment metagenome</name>
    <dbReference type="NCBI Taxonomy" id="412755"/>
    <lineage>
        <taxon>unclassified sequences</taxon>
        <taxon>metagenomes</taxon>
        <taxon>ecological metagenomes</taxon>
    </lineage>
</organism>
<proteinExistence type="predicted"/>
<accession>A0A0F9HIU9</accession>
<keyword evidence="1" id="KW-0472">Membrane</keyword>
<feature type="transmembrane region" description="Helical" evidence="1">
    <location>
        <begin position="29"/>
        <end position="46"/>
    </location>
</feature>
<keyword evidence="1" id="KW-1133">Transmembrane helix</keyword>